<evidence type="ECO:0008006" key="10">
    <source>
        <dbReference type="Google" id="ProtNLM"/>
    </source>
</evidence>
<feature type="transmembrane region" description="Helical" evidence="7">
    <location>
        <begin position="365"/>
        <end position="387"/>
    </location>
</feature>
<dbReference type="PANTHER" id="PTHR30250">
    <property type="entry name" value="PST FAMILY PREDICTED COLANIC ACID TRANSPORTER"/>
    <property type="match status" value="1"/>
</dbReference>
<name>W2C9K5_9BACT</name>
<reference evidence="8 9" key="1">
    <citation type="submission" date="2013-11" db="EMBL/GenBank/DDBJ databases">
        <title>Single cell genomics of uncultured Tannerella BU063 (oral taxon 286).</title>
        <authorList>
            <person name="Beall C.J."/>
            <person name="Campbell A.G."/>
            <person name="Griffen A.L."/>
            <person name="Podar M."/>
            <person name="Leys E.J."/>
        </authorList>
    </citation>
    <scope>NUCLEOTIDE SEQUENCE [LARGE SCALE GENOMIC DNA]</scope>
    <source>
        <strain evidence="8">Cell 5</strain>
    </source>
</reference>
<dbReference type="EMBL" id="AYYC01000741">
    <property type="protein sequence ID" value="ETK03116.1"/>
    <property type="molecule type" value="Genomic_DNA"/>
</dbReference>
<evidence type="ECO:0000256" key="1">
    <source>
        <dbReference type="ARBA" id="ARBA00004651"/>
    </source>
</evidence>
<accession>W2C9K5</accession>
<evidence type="ECO:0000256" key="2">
    <source>
        <dbReference type="ARBA" id="ARBA00007430"/>
    </source>
</evidence>
<evidence type="ECO:0000256" key="4">
    <source>
        <dbReference type="ARBA" id="ARBA00022692"/>
    </source>
</evidence>
<keyword evidence="3" id="KW-1003">Cell membrane</keyword>
<feature type="transmembrane region" description="Helical" evidence="7">
    <location>
        <begin position="309"/>
        <end position="328"/>
    </location>
</feature>
<evidence type="ECO:0000256" key="5">
    <source>
        <dbReference type="ARBA" id="ARBA00022989"/>
    </source>
</evidence>
<feature type="transmembrane region" description="Helical" evidence="7">
    <location>
        <begin position="102"/>
        <end position="119"/>
    </location>
</feature>
<keyword evidence="5 7" id="KW-1133">Transmembrane helix</keyword>
<evidence type="ECO:0000256" key="7">
    <source>
        <dbReference type="SAM" id="Phobius"/>
    </source>
</evidence>
<dbReference type="Pfam" id="PF13440">
    <property type="entry name" value="Polysacc_synt_3"/>
    <property type="match status" value="1"/>
</dbReference>
<feature type="transmembrane region" description="Helical" evidence="7">
    <location>
        <begin position="334"/>
        <end position="353"/>
    </location>
</feature>
<dbReference type="PANTHER" id="PTHR30250:SF10">
    <property type="entry name" value="LIPOPOLYSACCHARIDE BIOSYNTHESIS PROTEIN WZXC"/>
    <property type="match status" value="1"/>
</dbReference>
<dbReference type="CDD" id="cd13127">
    <property type="entry name" value="MATE_tuaB_like"/>
    <property type="match status" value="1"/>
</dbReference>
<dbReference type="AlphaFoldDB" id="W2C9K5"/>
<dbReference type="InterPro" id="IPR050833">
    <property type="entry name" value="Poly_Biosynth_Transport"/>
</dbReference>
<feature type="transmembrane region" description="Helical" evidence="7">
    <location>
        <begin position="35"/>
        <end position="61"/>
    </location>
</feature>
<sequence length="434" mass="49505">MLAIFSGIVNILQEGGFTAALVNRKDLRYDDYNSVFWFTTVCGIVFYVILFLLSPLIASFYRRPELLLLSRLLFLSFVFSGVGVALNAYLHKNFMVKERAKSDMIAITISGIVGILLAVKGFAATGLAIQSVVYCLIGSATRFYYSPWKPAFHFQMKPLREMFGFSSKLIATNFIFQVNQNMLSVTMGKFYSVDQLGFYTQGQKWMWMANQTITGMIGAVAQPVLVEVDKRIEYQRNVFRKMIRFGAFISFPLMAGLAIIAKEFIWILLGEKWMPSVPYLQILCVWGCFSYLWILYIYALMSNGKSGRYLLGTVLTGIIQLFVVWLVYPWGTYWMAIGFVAVSCLSLFYWHIAANQSLSLSIRQVWKDIFPYLTITAISIFVAWIGAKLTSNYYISIFIKVSLFSGTYLLIAKKLDSTILNEVIIFFRKRGEIS</sequence>
<feature type="transmembrane region" description="Helical" evidence="7">
    <location>
        <begin position="245"/>
        <end position="267"/>
    </location>
</feature>
<evidence type="ECO:0000256" key="6">
    <source>
        <dbReference type="ARBA" id="ARBA00023136"/>
    </source>
</evidence>
<evidence type="ECO:0000256" key="3">
    <source>
        <dbReference type="ARBA" id="ARBA00022475"/>
    </source>
</evidence>
<dbReference type="GO" id="GO:0005886">
    <property type="term" value="C:plasma membrane"/>
    <property type="evidence" value="ECO:0007669"/>
    <property type="project" value="UniProtKB-SubCell"/>
</dbReference>
<feature type="transmembrane region" description="Helical" evidence="7">
    <location>
        <begin position="67"/>
        <end position="90"/>
    </location>
</feature>
<dbReference type="Proteomes" id="UP000018872">
    <property type="component" value="Unassembled WGS sequence"/>
</dbReference>
<feature type="transmembrane region" description="Helical" evidence="7">
    <location>
        <begin position="279"/>
        <end position="297"/>
    </location>
</feature>
<proteinExistence type="inferred from homology"/>
<protein>
    <recommendedName>
        <fullName evidence="10">Lipopolysaccharide biosynthesis protein</fullName>
    </recommendedName>
</protein>
<evidence type="ECO:0000313" key="9">
    <source>
        <dbReference type="Proteomes" id="UP000018872"/>
    </source>
</evidence>
<comment type="similarity">
    <text evidence="2">Belongs to the polysaccharide synthase family.</text>
</comment>
<gene>
    <name evidence="8" type="ORF">T229_15650</name>
</gene>
<keyword evidence="4 7" id="KW-0812">Transmembrane</keyword>
<comment type="caution">
    <text evidence="8">The sequence shown here is derived from an EMBL/GenBank/DDBJ whole genome shotgun (WGS) entry which is preliminary data.</text>
</comment>
<keyword evidence="6 7" id="KW-0472">Membrane</keyword>
<comment type="subcellular location">
    <subcellularLocation>
        <location evidence="1">Cell membrane</location>
        <topology evidence="1">Multi-pass membrane protein</topology>
    </subcellularLocation>
</comment>
<feature type="transmembrane region" description="Helical" evidence="7">
    <location>
        <begin position="393"/>
        <end position="411"/>
    </location>
</feature>
<dbReference type="PATRIC" id="fig|1410950.3.peg.2494"/>
<organism evidence="8 9">
    <name type="scientific">Tannerella sp. oral taxon BU063 isolate Cell 5</name>
    <dbReference type="NCBI Taxonomy" id="1410950"/>
    <lineage>
        <taxon>Bacteria</taxon>
        <taxon>Pseudomonadati</taxon>
        <taxon>Bacteroidota</taxon>
        <taxon>Bacteroidia</taxon>
        <taxon>Bacteroidales</taxon>
        <taxon>Tannerellaceae</taxon>
        <taxon>Tannerella</taxon>
    </lineage>
</organism>
<evidence type="ECO:0000313" key="8">
    <source>
        <dbReference type="EMBL" id="ETK03116.1"/>
    </source>
</evidence>